<proteinExistence type="inferred from homology"/>
<dbReference type="InterPro" id="IPR036869">
    <property type="entry name" value="J_dom_sf"/>
</dbReference>
<feature type="domain" description="J" evidence="9">
    <location>
        <begin position="130"/>
        <end position="182"/>
    </location>
</feature>
<comment type="caution">
    <text evidence="10">The sequence shown here is derived from an EMBL/GenBank/DDBJ whole genome shotgun (WGS) entry which is preliminary data.</text>
</comment>
<keyword evidence="5" id="KW-0143">Chaperone</keyword>
<dbReference type="RefSeq" id="WP_299587943.1">
    <property type="nucleotide sequence ID" value="NZ_JBGMEL010000017.1"/>
</dbReference>
<keyword evidence="4 8" id="KW-0472">Membrane</keyword>
<evidence type="ECO:0000256" key="3">
    <source>
        <dbReference type="ARBA" id="ARBA00022989"/>
    </source>
</evidence>
<evidence type="ECO:0000256" key="5">
    <source>
        <dbReference type="ARBA" id="ARBA00023186"/>
    </source>
</evidence>
<dbReference type="Gene3D" id="1.10.287.110">
    <property type="entry name" value="DnaJ domain"/>
    <property type="match status" value="1"/>
</dbReference>
<evidence type="ECO:0000256" key="7">
    <source>
        <dbReference type="SAM" id="MobiDB-lite"/>
    </source>
</evidence>
<feature type="transmembrane region" description="Helical" evidence="8">
    <location>
        <begin position="35"/>
        <end position="68"/>
    </location>
</feature>
<reference evidence="10 11" key="1">
    <citation type="submission" date="2024-08" db="EMBL/GenBank/DDBJ databases">
        <authorList>
            <person name="Ishaq N."/>
        </authorList>
    </citation>
    <scope>NUCLEOTIDE SEQUENCE [LARGE SCALE GENOMIC DNA]</scope>
    <source>
        <strain evidence="10 11">JCM 30400</strain>
    </source>
</reference>
<evidence type="ECO:0000256" key="8">
    <source>
        <dbReference type="SAM" id="Phobius"/>
    </source>
</evidence>
<protein>
    <submittedName>
        <fullName evidence="10">Molecular chaperone DnaJ</fullName>
    </submittedName>
</protein>
<comment type="subcellular location">
    <subcellularLocation>
        <location evidence="1">Membrane</location>
        <topology evidence="1">Single-pass membrane protein</topology>
    </subcellularLocation>
</comment>
<dbReference type="SUPFAM" id="SSF46565">
    <property type="entry name" value="Chaperone J-domain"/>
    <property type="match status" value="1"/>
</dbReference>
<gene>
    <name evidence="10" type="ORF">ACCI51_15910</name>
</gene>
<dbReference type="CDD" id="cd06257">
    <property type="entry name" value="DnaJ"/>
    <property type="match status" value="1"/>
</dbReference>
<accession>A0ABV4NSR5</accession>
<dbReference type="Proteomes" id="UP001569414">
    <property type="component" value="Unassembled WGS sequence"/>
</dbReference>
<name>A0ABV4NSR5_9GAMM</name>
<keyword evidence="11" id="KW-1185">Reference proteome</keyword>
<organism evidence="10 11">
    <name type="scientific">Microbulbifer echini</name>
    <dbReference type="NCBI Taxonomy" id="1529067"/>
    <lineage>
        <taxon>Bacteria</taxon>
        <taxon>Pseudomonadati</taxon>
        <taxon>Pseudomonadota</taxon>
        <taxon>Gammaproteobacteria</taxon>
        <taxon>Cellvibrionales</taxon>
        <taxon>Microbulbiferaceae</taxon>
        <taxon>Microbulbifer</taxon>
    </lineage>
</organism>
<keyword evidence="3 8" id="KW-1133">Transmembrane helix</keyword>
<comment type="similarity">
    <text evidence="6">Belongs to the TIM14 family.</text>
</comment>
<dbReference type="PANTHER" id="PTHR12763">
    <property type="match status" value="1"/>
</dbReference>
<evidence type="ECO:0000259" key="9">
    <source>
        <dbReference type="PROSITE" id="PS50076"/>
    </source>
</evidence>
<evidence type="ECO:0000256" key="4">
    <source>
        <dbReference type="ARBA" id="ARBA00023136"/>
    </source>
</evidence>
<feature type="region of interest" description="Disordered" evidence="7">
    <location>
        <begin position="93"/>
        <end position="125"/>
    </location>
</feature>
<evidence type="ECO:0000256" key="2">
    <source>
        <dbReference type="ARBA" id="ARBA00022692"/>
    </source>
</evidence>
<feature type="compositionally biased region" description="Basic and acidic residues" evidence="7">
    <location>
        <begin position="102"/>
        <end position="115"/>
    </location>
</feature>
<dbReference type="EMBL" id="JBGMEL010000017">
    <property type="protein sequence ID" value="MFA0792034.1"/>
    <property type="molecule type" value="Genomic_DNA"/>
</dbReference>
<evidence type="ECO:0000256" key="1">
    <source>
        <dbReference type="ARBA" id="ARBA00004167"/>
    </source>
</evidence>
<evidence type="ECO:0000313" key="11">
    <source>
        <dbReference type="Proteomes" id="UP001569414"/>
    </source>
</evidence>
<evidence type="ECO:0000313" key="10">
    <source>
        <dbReference type="EMBL" id="MFA0792034.1"/>
    </source>
</evidence>
<sequence>MARLILLLLIVIAAWYVWQKIKSSSAGNKRKQIFFITIMIAAVVVVLLAVSGRLHWVGAAVLLILPVLGRLLNQLTRLMPWLAPFFERHARNRQYQDQQQQEEPHREQEQPESEQKTTQADQGPPLSEYEARRILGVSPGAGRDEIVGAHRKLIQKLHPDRGGNDYLASRVNAAKELLLRTL</sequence>
<dbReference type="PROSITE" id="PS50076">
    <property type="entry name" value="DNAJ_2"/>
    <property type="match status" value="1"/>
</dbReference>
<dbReference type="InterPro" id="IPR001623">
    <property type="entry name" value="DnaJ_domain"/>
</dbReference>
<dbReference type="PANTHER" id="PTHR12763:SF28">
    <property type="entry name" value="GEO10507P1-RELATED"/>
    <property type="match status" value="1"/>
</dbReference>
<keyword evidence="2 8" id="KW-0812">Transmembrane</keyword>
<evidence type="ECO:0000256" key="6">
    <source>
        <dbReference type="ARBA" id="ARBA00038105"/>
    </source>
</evidence>